<accession>A0AAP0HML8</accession>
<sequence length="245" mass="27426">MKALEEGLQEVKVLFLENNKALKNVSTMLVTHHEFLEEDLEEFKLVAQQMRRSCPQRLEASPWSPSPSALCSRGHRSLIGHLAHRSLCLTALALGRSASALSVRESYGSINLLINEFGVLSLPNKLQPGLADHDNYHEYCRLLGRFKANYQSEPAEEDLSPAKVKKWAIDDLKETIAWLESQEERPDTSDVKKIASEGILTCLQDAIESLEHNKHPKELLEGVPGDGTCHMVVFSGLEVMENQLD</sequence>
<keyword evidence="2" id="KW-1185">Reference proteome</keyword>
<evidence type="ECO:0000313" key="2">
    <source>
        <dbReference type="Proteomes" id="UP001419268"/>
    </source>
</evidence>
<gene>
    <name evidence="1" type="ORF">Scep_025787</name>
</gene>
<comment type="caution">
    <text evidence="1">The sequence shown here is derived from an EMBL/GenBank/DDBJ whole genome shotgun (WGS) entry which is preliminary data.</text>
</comment>
<proteinExistence type="predicted"/>
<dbReference type="AlphaFoldDB" id="A0AAP0HML8"/>
<organism evidence="1 2">
    <name type="scientific">Stephania cephalantha</name>
    <dbReference type="NCBI Taxonomy" id="152367"/>
    <lineage>
        <taxon>Eukaryota</taxon>
        <taxon>Viridiplantae</taxon>
        <taxon>Streptophyta</taxon>
        <taxon>Embryophyta</taxon>
        <taxon>Tracheophyta</taxon>
        <taxon>Spermatophyta</taxon>
        <taxon>Magnoliopsida</taxon>
        <taxon>Ranunculales</taxon>
        <taxon>Menispermaceae</taxon>
        <taxon>Menispermoideae</taxon>
        <taxon>Cissampelideae</taxon>
        <taxon>Stephania</taxon>
    </lineage>
</organism>
<dbReference type="EMBL" id="JBBNAG010000011">
    <property type="protein sequence ID" value="KAK9094318.1"/>
    <property type="molecule type" value="Genomic_DNA"/>
</dbReference>
<dbReference type="Proteomes" id="UP001419268">
    <property type="component" value="Unassembled WGS sequence"/>
</dbReference>
<reference evidence="1 2" key="1">
    <citation type="submission" date="2024-01" db="EMBL/GenBank/DDBJ databases">
        <title>Genome assemblies of Stephania.</title>
        <authorList>
            <person name="Yang L."/>
        </authorList>
    </citation>
    <scope>NUCLEOTIDE SEQUENCE [LARGE SCALE GENOMIC DNA]</scope>
    <source>
        <strain evidence="1">JXDWG</strain>
        <tissue evidence="1">Leaf</tissue>
    </source>
</reference>
<protein>
    <submittedName>
        <fullName evidence="1">Uncharacterized protein</fullName>
    </submittedName>
</protein>
<name>A0AAP0HML8_9MAGN</name>
<dbReference type="PANTHER" id="PTHR11370:SF5">
    <property type="entry name" value="DNA REPAIR PROTEIN XRCC1"/>
    <property type="match status" value="1"/>
</dbReference>
<dbReference type="PANTHER" id="PTHR11370">
    <property type="entry name" value="DNA-REPAIR PROTEIN XRCC1"/>
    <property type="match status" value="1"/>
</dbReference>
<evidence type="ECO:0000313" key="1">
    <source>
        <dbReference type="EMBL" id="KAK9094318.1"/>
    </source>
</evidence>